<dbReference type="Pfam" id="PF00717">
    <property type="entry name" value="Peptidase_S24"/>
    <property type="match status" value="1"/>
</dbReference>
<dbReference type="CDD" id="cd06529">
    <property type="entry name" value="S24_LexA-like"/>
    <property type="match status" value="1"/>
</dbReference>
<dbReference type="InterPro" id="IPR036286">
    <property type="entry name" value="LexA/Signal_pep-like_sf"/>
</dbReference>
<gene>
    <name evidence="2" type="ORF">BVL67_00027</name>
</gene>
<dbReference type="Proteomes" id="UP000274453">
    <property type="component" value="Segment"/>
</dbReference>
<evidence type="ECO:0000313" key="2">
    <source>
        <dbReference type="EMBL" id="AYQ93242.1"/>
    </source>
</evidence>
<evidence type="ECO:0000313" key="3">
    <source>
        <dbReference type="Proteomes" id="UP000274453"/>
    </source>
</evidence>
<proteinExistence type="predicted"/>
<dbReference type="SUPFAM" id="SSF51306">
    <property type="entry name" value="LexA/Signal peptidase"/>
    <property type="match status" value="1"/>
</dbReference>
<sequence length="72" mass="8068">MFDNASKKATQYLNKQGLGDLGVGRVADEGVTFKQLSRDYQQKKIVLHSLNDKYPDRCLDPEDISIIGVVIN</sequence>
<dbReference type="InterPro" id="IPR039418">
    <property type="entry name" value="LexA-like"/>
</dbReference>
<dbReference type="EMBL" id="MH983004">
    <property type="protein sequence ID" value="AYQ93242.1"/>
    <property type="molecule type" value="Genomic_DNA"/>
</dbReference>
<keyword evidence="3" id="KW-1185">Reference proteome</keyword>
<feature type="domain" description="Peptidase S24/S26A/S26B/S26C" evidence="1">
    <location>
        <begin position="19"/>
        <end position="71"/>
    </location>
</feature>
<evidence type="ECO:0000259" key="1">
    <source>
        <dbReference type="Pfam" id="PF00717"/>
    </source>
</evidence>
<dbReference type="Gene3D" id="2.10.109.10">
    <property type="entry name" value="Umud Fragment, subunit A"/>
    <property type="match status" value="1"/>
</dbReference>
<name>A0A3G3LKJ6_9CAUD</name>
<accession>A0A3G3LKJ6</accession>
<organism evidence="2 3">
    <name type="scientific">Lactobacillus phage BH1</name>
    <dbReference type="NCBI Taxonomy" id="1932007"/>
    <lineage>
        <taxon>Viruses</taxon>
        <taxon>Duplodnaviria</taxon>
        <taxon>Heunggongvirae</taxon>
        <taxon>Uroviricota</taxon>
        <taxon>Caudoviricetes</taxon>
        <taxon>Behunavirus</taxon>
        <taxon>Behunavirus BH1</taxon>
    </lineage>
</organism>
<protein>
    <recommendedName>
        <fullName evidence="1">Peptidase S24/S26A/S26B/S26C domain-containing protein</fullName>
    </recommendedName>
</protein>
<reference evidence="2 3" key="1">
    <citation type="submission" date="2018-09" db="EMBL/GenBank/DDBJ databases">
        <title>Molecular characterization of bacteriophage BH1 orginated from probiotic Lactobacillus rhamnosus Pen.</title>
        <authorList>
            <person name="Jarocki P."/>
            <person name="Podlesny M."/>
            <person name="Komon-Janczara E."/>
            <person name="Kholiavskyi O."/>
            <person name="Targonski Z."/>
        </authorList>
    </citation>
    <scope>NUCLEOTIDE SEQUENCE [LARGE SCALE GENOMIC DNA]</scope>
</reference>
<dbReference type="InterPro" id="IPR015927">
    <property type="entry name" value="Peptidase_S24_S26A/B/C"/>
</dbReference>